<evidence type="ECO:0000313" key="3">
    <source>
        <dbReference type="EMBL" id="SDD57999.1"/>
    </source>
</evidence>
<feature type="transmembrane region" description="Helical" evidence="2">
    <location>
        <begin position="264"/>
        <end position="293"/>
    </location>
</feature>
<dbReference type="STRING" id="1814289.SAMN05216410_3558"/>
<keyword evidence="2" id="KW-1133">Transmembrane helix</keyword>
<gene>
    <name evidence="3" type="ORF">SAMN05216410_3558</name>
</gene>
<dbReference type="PANTHER" id="PTHR43685:SF3">
    <property type="entry name" value="SLR2126 PROTEIN"/>
    <property type="match status" value="1"/>
</dbReference>
<feature type="transmembrane region" description="Helical" evidence="2">
    <location>
        <begin position="470"/>
        <end position="491"/>
    </location>
</feature>
<dbReference type="GO" id="GO:0016740">
    <property type="term" value="F:transferase activity"/>
    <property type="evidence" value="ECO:0007669"/>
    <property type="project" value="UniProtKB-KW"/>
</dbReference>
<dbReference type="InterPro" id="IPR029044">
    <property type="entry name" value="Nucleotide-diphossugar_trans"/>
</dbReference>
<keyword evidence="3" id="KW-0808">Transferase</keyword>
<keyword evidence="4" id="KW-1185">Reference proteome</keyword>
<protein>
    <submittedName>
        <fullName evidence="3">Glycosyltransferase, GT2 family</fullName>
    </submittedName>
</protein>
<keyword evidence="2" id="KW-0812">Transmembrane</keyword>
<feature type="compositionally biased region" description="Acidic residues" evidence="1">
    <location>
        <begin position="577"/>
        <end position="591"/>
    </location>
</feature>
<feature type="transmembrane region" description="Helical" evidence="2">
    <location>
        <begin position="736"/>
        <end position="754"/>
    </location>
</feature>
<sequence>MDDGMTSPAPTQTAPAAAARTLEGVVTAVLVTRGTTAYLAASLAAVLASDPAPGRVLVVDVSPDSSAEITLPDPHLAGLVTLVRAPGARSFGAAVATALRTVTPAVTTEWLWLFHDDSAPAPDALSHLLRGLEHTASVAVAGAKQVRWENADELIEVGFTVSRSGRRMTGVEQGEIDQGQHDSRDDVLAVGLTGALVRLDVWTELGGTDSTYGVFGDGLDLCRRARLAGHRVIVVPSAVVRHAQVTLSGAERDETFGARLRSQLYFLATGVSGWLLPFFFVATVLAAPVRALYRITMKVPRHALDELWAPLWLLARAPRVLSARLAAARTSAARRGLLIPLMATTRDVLDSHQDRRLAHAARRKAASAPHELDLAEIRATAQRRRLTALGVAAVAVAATIVALRPLVATLTDGSRIIGGAMLPAGGGFSDLWQAVSGGWIRDGLGASAPADPLLTALLPATVLAGGDVQLAVNAIVVGALVLAGLGAWFAAGAATRSLTLRFWAALMWFAAPPLLLGVGQGRLGAILAHAALPWFALALARTLGVQRGDTWGVLRLRSAERADQRLRERAAQVADAVEPDANEPDANEPDAVEPIATEPGADAPSPTKSPAAPRTAPGTPSIAALGAAALAFAVVVAGAPVLLLPGILTLVVVAIGAPGHRRYLTLIPLPALAIAGPLLLRAGVTWSTGGWRILLGDPGLPLASSGATPWRQLLALPVDPSAWFTADGAWGLVGTYAPYAYGVVLVAAALFGLLRHGGRGRAACVGWGVAAIGLATALVSAATVVAAGTSAPVTGWAGAGLSLLVLGLGASAILGLDGLATKTLTHTFGWRQMVLAVAAVLVTAVPLAGLVAWSAQATGDDSPIALRALDRAIVPAVGQQMQSSGRQARVLVLEARPDGSVAYQLLHDDGPQLTDSSVVVNVAGLAGRTDDTAELVARVSTGTDAGQAQDLAELGIGAVLVPPSTDLSRAQLVSRIDTVPGVARITENESGTIWRVTPDDSLEPLDQPAWARIYAPGTDGGRQVEASVEAGNLSIDSDIAPGAADRVLVLAENAAPGWRAELDGAPLRAVSGDERQTFALGSDGGHLTVSYERASRMPWLVLQGVVVVVFFLLALPVRRRRGLR</sequence>
<dbReference type="SUPFAM" id="SSF53448">
    <property type="entry name" value="Nucleotide-diphospho-sugar transferases"/>
    <property type="match status" value="1"/>
</dbReference>
<feature type="transmembrane region" description="Helical" evidence="2">
    <location>
        <begin position="833"/>
        <end position="853"/>
    </location>
</feature>
<dbReference type="OrthoDB" id="3734530at2"/>
<feature type="transmembrane region" description="Helical" evidence="2">
    <location>
        <begin position="498"/>
        <end position="518"/>
    </location>
</feature>
<feature type="transmembrane region" description="Helical" evidence="2">
    <location>
        <begin position="663"/>
        <end position="684"/>
    </location>
</feature>
<feature type="transmembrane region" description="Helical" evidence="2">
    <location>
        <begin position="766"/>
        <end position="787"/>
    </location>
</feature>
<dbReference type="Gene3D" id="3.90.550.10">
    <property type="entry name" value="Spore Coat Polysaccharide Biosynthesis Protein SpsA, Chain A"/>
    <property type="match status" value="1"/>
</dbReference>
<keyword evidence="2" id="KW-0472">Membrane</keyword>
<feature type="transmembrane region" description="Helical" evidence="2">
    <location>
        <begin position="623"/>
        <end position="656"/>
    </location>
</feature>
<dbReference type="InterPro" id="IPR050834">
    <property type="entry name" value="Glycosyltransf_2"/>
</dbReference>
<evidence type="ECO:0000256" key="1">
    <source>
        <dbReference type="SAM" id="MobiDB-lite"/>
    </source>
</evidence>
<proteinExistence type="predicted"/>
<accession>A0A1G6VWN1</accession>
<evidence type="ECO:0000313" key="4">
    <source>
        <dbReference type="Proteomes" id="UP000199039"/>
    </source>
</evidence>
<dbReference type="PANTHER" id="PTHR43685">
    <property type="entry name" value="GLYCOSYLTRANSFERASE"/>
    <property type="match status" value="1"/>
</dbReference>
<dbReference type="EMBL" id="FMYH01000008">
    <property type="protein sequence ID" value="SDD57999.1"/>
    <property type="molecule type" value="Genomic_DNA"/>
</dbReference>
<evidence type="ECO:0000256" key="2">
    <source>
        <dbReference type="SAM" id="Phobius"/>
    </source>
</evidence>
<dbReference type="AlphaFoldDB" id="A0A1G6VWN1"/>
<feature type="transmembrane region" description="Helical" evidence="2">
    <location>
        <begin position="386"/>
        <end position="407"/>
    </location>
</feature>
<feature type="transmembrane region" description="Helical" evidence="2">
    <location>
        <begin position="1097"/>
        <end position="1117"/>
    </location>
</feature>
<feature type="transmembrane region" description="Helical" evidence="2">
    <location>
        <begin position="799"/>
        <end position="821"/>
    </location>
</feature>
<dbReference type="Pfam" id="PF13641">
    <property type="entry name" value="Glyco_tranf_2_3"/>
    <property type="match status" value="1"/>
</dbReference>
<name>A0A1G6VWN1_9MICO</name>
<feature type="region of interest" description="Disordered" evidence="1">
    <location>
        <begin position="569"/>
        <end position="617"/>
    </location>
</feature>
<reference evidence="3 4" key="1">
    <citation type="submission" date="2016-09" db="EMBL/GenBank/DDBJ databases">
        <authorList>
            <person name="Capua I."/>
            <person name="De Benedictis P."/>
            <person name="Joannis T."/>
            <person name="Lombin L.H."/>
            <person name="Cattoli G."/>
        </authorList>
    </citation>
    <scope>NUCLEOTIDE SEQUENCE [LARGE SCALE GENOMIC DNA]</scope>
    <source>
        <strain evidence="3 4">ISLP-3</strain>
    </source>
</reference>
<dbReference type="Proteomes" id="UP000199039">
    <property type="component" value="Unassembled WGS sequence"/>
</dbReference>
<organism evidence="3 4">
    <name type="scientific">Sanguibacter gelidistatuariae</name>
    <dbReference type="NCBI Taxonomy" id="1814289"/>
    <lineage>
        <taxon>Bacteria</taxon>
        <taxon>Bacillati</taxon>
        <taxon>Actinomycetota</taxon>
        <taxon>Actinomycetes</taxon>
        <taxon>Micrococcales</taxon>
        <taxon>Sanguibacteraceae</taxon>
        <taxon>Sanguibacter</taxon>
    </lineage>
</organism>